<keyword evidence="10" id="KW-1185">Reference proteome</keyword>
<dbReference type="Pfam" id="PF03595">
    <property type="entry name" value="SLAC1"/>
    <property type="match status" value="1"/>
</dbReference>
<evidence type="ECO:0000256" key="3">
    <source>
        <dbReference type="ARBA" id="ARBA00022448"/>
    </source>
</evidence>
<reference evidence="9" key="1">
    <citation type="submission" date="2023-06" db="EMBL/GenBank/DDBJ databases">
        <title>Black Yeasts Isolated from many extreme environments.</title>
        <authorList>
            <person name="Coleine C."/>
            <person name="Stajich J.E."/>
            <person name="Selbmann L."/>
        </authorList>
    </citation>
    <scope>NUCLEOTIDE SEQUENCE</scope>
    <source>
        <strain evidence="9">CCFEE 5200</strain>
    </source>
</reference>
<feature type="transmembrane region" description="Helical" evidence="8">
    <location>
        <begin position="73"/>
        <end position="91"/>
    </location>
</feature>
<dbReference type="InterPro" id="IPR038665">
    <property type="entry name" value="Voltage-dep_anion_channel_sf"/>
</dbReference>
<evidence type="ECO:0000313" key="10">
    <source>
        <dbReference type="Proteomes" id="UP001175353"/>
    </source>
</evidence>
<evidence type="ECO:0000256" key="1">
    <source>
        <dbReference type="ARBA" id="ARBA00004651"/>
    </source>
</evidence>
<keyword evidence="4" id="KW-1003">Cell membrane</keyword>
<gene>
    <name evidence="9" type="primary">SSU1_2</name>
    <name evidence="9" type="ORF">LTR91_010585</name>
</gene>
<keyword evidence="6 8" id="KW-1133">Transmembrane helix</keyword>
<dbReference type="PANTHER" id="PTHR31686:SF3">
    <property type="entry name" value="ACID TRANSPORT PROTEIN, PUTATIVE (AFU_ORTHOLOGUE AFUA_4G09410)-RELATED"/>
    <property type="match status" value="1"/>
</dbReference>
<dbReference type="CDD" id="cd09299">
    <property type="entry name" value="TDT"/>
    <property type="match status" value="1"/>
</dbReference>
<comment type="subcellular location">
    <subcellularLocation>
        <location evidence="1">Cell membrane</location>
        <topology evidence="1">Multi-pass membrane protein</topology>
    </subcellularLocation>
</comment>
<evidence type="ECO:0000256" key="4">
    <source>
        <dbReference type="ARBA" id="ARBA00022475"/>
    </source>
</evidence>
<evidence type="ECO:0000313" key="9">
    <source>
        <dbReference type="EMBL" id="KAK0985468.1"/>
    </source>
</evidence>
<feature type="transmembrane region" description="Helical" evidence="8">
    <location>
        <begin position="373"/>
        <end position="398"/>
    </location>
</feature>
<feature type="transmembrane region" description="Helical" evidence="8">
    <location>
        <begin position="112"/>
        <end position="133"/>
    </location>
</feature>
<evidence type="ECO:0000256" key="8">
    <source>
        <dbReference type="SAM" id="Phobius"/>
    </source>
</evidence>
<comment type="similarity">
    <text evidence="2">Belongs to the tellurite-resistance/dicarboxylate transporter (TDT) family.</text>
</comment>
<organism evidence="9 10">
    <name type="scientific">Friedmanniomyces endolithicus</name>
    <dbReference type="NCBI Taxonomy" id="329885"/>
    <lineage>
        <taxon>Eukaryota</taxon>
        <taxon>Fungi</taxon>
        <taxon>Dikarya</taxon>
        <taxon>Ascomycota</taxon>
        <taxon>Pezizomycotina</taxon>
        <taxon>Dothideomycetes</taxon>
        <taxon>Dothideomycetidae</taxon>
        <taxon>Mycosphaerellales</taxon>
        <taxon>Teratosphaeriaceae</taxon>
        <taxon>Friedmanniomyces</taxon>
    </lineage>
</organism>
<dbReference type="InterPro" id="IPR051629">
    <property type="entry name" value="Sulfite_efflux_TDT"/>
</dbReference>
<feature type="transmembrane region" description="Helical" evidence="8">
    <location>
        <begin position="177"/>
        <end position="196"/>
    </location>
</feature>
<name>A0AAN6QTE5_9PEZI</name>
<feature type="transmembrane region" description="Helical" evidence="8">
    <location>
        <begin position="300"/>
        <end position="320"/>
    </location>
</feature>
<feature type="transmembrane region" description="Helical" evidence="8">
    <location>
        <begin position="216"/>
        <end position="238"/>
    </location>
</feature>
<evidence type="ECO:0000256" key="7">
    <source>
        <dbReference type="ARBA" id="ARBA00023136"/>
    </source>
</evidence>
<evidence type="ECO:0000256" key="6">
    <source>
        <dbReference type="ARBA" id="ARBA00022989"/>
    </source>
</evidence>
<keyword evidence="7 8" id="KW-0472">Membrane</keyword>
<evidence type="ECO:0000256" key="2">
    <source>
        <dbReference type="ARBA" id="ARBA00008566"/>
    </source>
</evidence>
<accession>A0AAN6QTE5</accession>
<feature type="transmembrane region" description="Helical" evidence="8">
    <location>
        <begin position="43"/>
        <end position="61"/>
    </location>
</feature>
<keyword evidence="5 8" id="KW-0812">Transmembrane</keyword>
<dbReference type="PANTHER" id="PTHR31686">
    <property type="match status" value="1"/>
</dbReference>
<dbReference type="EMBL" id="JAUJLE010000092">
    <property type="protein sequence ID" value="KAK0985468.1"/>
    <property type="molecule type" value="Genomic_DNA"/>
</dbReference>
<feature type="transmembrane region" description="Helical" evidence="8">
    <location>
        <begin position="145"/>
        <end position="165"/>
    </location>
</feature>
<comment type="caution">
    <text evidence="9">The sequence shown here is derived from an EMBL/GenBank/DDBJ whole genome shotgun (WGS) entry which is preliminary data.</text>
</comment>
<dbReference type="AlphaFoldDB" id="A0AAN6QTE5"/>
<proteinExistence type="inferred from homology"/>
<dbReference type="GO" id="GO:0005886">
    <property type="term" value="C:plasma membrane"/>
    <property type="evidence" value="ECO:0007669"/>
    <property type="project" value="UniProtKB-SubCell"/>
</dbReference>
<dbReference type="InterPro" id="IPR004695">
    <property type="entry name" value="SLAC1/Mae1/Ssu1/TehA"/>
</dbReference>
<evidence type="ECO:0000256" key="5">
    <source>
        <dbReference type="ARBA" id="ARBA00022692"/>
    </source>
</evidence>
<dbReference type="Proteomes" id="UP001175353">
    <property type="component" value="Unassembled WGS sequence"/>
</dbReference>
<dbReference type="Gene3D" id="1.50.10.150">
    <property type="entry name" value="Voltage-dependent anion channel"/>
    <property type="match status" value="1"/>
</dbReference>
<sequence length="447" mass="49448">MDEKNVDSQDSQRVAAWRVAAWRVAAWRVAAWRVALKNFSSQWFLIPQGTGILAVILHNLHYQFRGLDHISQIFWVITIATLASFLVIYLLRVVFFLRHVAHEISQNSMETACLSSISIAFTTIYIMIVLNLLPWGRGWGMAAYVMYWVNVVMAATACIGIPYVFTKLEGPGIDEISPAVFLPLIAALTLAAGGGVTCQYSQLGANLQVPVIILSYLFVGMPLPLSVAFDGMFLVRLFDKAVPRQQKVYQLMIICGPPGQASFALQMLGTCVKSGAFATYDTSSFIGHSSASAIGTTSQVLGLVYWGYATFWWAFASIAVLHDTISSPKTVLRWDQSLTAWSLVFPWGVYTNAAVQLGVTLNSRAFWIWQTVLALLLVIIWLGNAFATIVGLGTGAVIGLNKGWAGHYHTSNGEAVAALPRSRWTTRKRWMAARERHSRANSYVRQR</sequence>
<dbReference type="GO" id="GO:0000319">
    <property type="term" value="F:sulfite transmembrane transporter activity"/>
    <property type="evidence" value="ECO:0007669"/>
    <property type="project" value="TreeGrafter"/>
</dbReference>
<protein>
    <submittedName>
        <fullName evidence="9">Plasma membrane sulfite pump involved in sulfite metabolism</fullName>
    </submittedName>
</protein>
<keyword evidence="3" id="KW-0813">Transport</keyword>
<feature type="transmembrane region" description="Helical" evidence="8">
    <location>
        <begin position="340"/>
        <end position="361"/>
    </location>
</feature>